<dbReference type="AlphaFoldDB" id="A0A1E3SFV7"/>
<dbReference type="EC" id="2.1.1.334" evidence="4"/>
<dbReference type="GO" id="GO:0008168">
    <property type="term" value="F:methyltransferase activity"/>
    <property type="evidence" value="ECO:0007669"/>
    <property type="project" value="UniProtKB-KW"/>
</dbReference>
<organism evidence="14 15">
    <name type="scientific">Mycobacterium intermedium</name>
    <dbReference type="NCBI Taxonomy" id="28445"/>
    <lineage>
        <taxon>Bacteria</taxon>
        <taxon>Bacillati</taxon>
        <taxon>Actinomycetota</taxon>
        <taxon>Actinomycetes</taxon>
        <taxon>Mycobacteriales</taxon>
        <taxon>Mycobacteriaceae</taxon>
        <taxon>Mycobacterium</taxon>
        <taxon>Mycobacterium simiae complex</taxon>
    </lineage>
</organism>
<keyword evidence="7" id="KW-0949">S-adenosyl-L-methionine</keyword>
<dbReference type="STRING" id="28445.BHQ20_10105"/>
<feature type="transmembrane region" description="Helical" evidence="12">
    <location>
        <begin position="12"/>
        <end position="33"/>
    </location>
</feature>
<keyword evidence="9 12" id="KW-1133">Transmembrane helix</keyword>
<evidence type="ECO:0000313" key="14">
    <source>
        <dbReference type="EMBL" id="ORB10454.1"/>
    </source>
</evidence>
<dbReference type="InterPro" id="IPR054700">
    <property type="entry name" value="MddA"/>
</dbReference>
<dbReference type="PANTHER" id="PTHR31040">
    <property type="entry name" value="NURIM"/>
    <property type="match status" value="1"/>
</dbReference>
<comment type="subcellular location">
    <subcellularLocation>
        <location evidence="2">Membrane</location>
        <topology evidence="2">Multi-pass membrane protein</topology>
    </subcellularLocation>
</comment>
<dbReference type="NCBIfam" id="NF045656">
    <property type="entry name" value="MeththiolMtaseMddA"/>
    <property type="match status" value="1"/>
</dbReference>
<keyword evidence="5" id="KW-0489">Methyltransferase</keyword>
<evidence type="ECO:0000256" key="9">
    <source>
        <dbReference type="ARBA" id="ARBA00022989"/>
    </source>
</evidence>
<keyword evidence="6" id="KW-0808">Transferase</keyword>
<feature type="transmembrane region" description="Helical" evidence="12">
    <location>
        <begin position="87"/>
        <end position="103"/>
    </location>
</feature>
<dbReference type="InterPro" id="IPR033580">
    <property type="entry name" value="Nurim-like"/>
</dbReference>
<evidence type="ECO:0000256" key="5">
    <source>
        <dbReference type="ARBA" id="ARBA00022603"/>
    </source>
</evidence>
<keyword evidence="8 12" id="KW-0812">Transmembrane</keyword>
<evidence type="ECO:0000256" key="2">
    <source>
        <dbReference type="ARBA" id="ARBA00004141"/>
    </source>
</evidence>
<comment type="function">
    <text evidence="1">Catalyzes the methylation of methanethiol (MeSH) to yield dimethylsulphide (DMS).</text>
</comment>
<evidence type="ECO:0000256" key="3">
    <source>
        <dbReference type="ARBA" id="ARBA00010631"/>
    </source>
</evidence>
<accession>A0A1E3SFV7</accession>
<dbReference type="RefSeq" id="WP_069418993.1">
    <property type="nucleotide sequence ID" value="NZ_CBCRZH010000006.1"/>
</dbReference>
<dbReference type="InterPro" id="IPR009915">
    <property type="entry name" value="NnrU_dom"/>
</dbReference>
<sequence length="249" mass="28770">MKRYLIFGYGAISYAVFLVAFLYAIGFVGGILVPRDVDHGLTASLGEAVVVNVLLLTAFALQHSVMARPGFKRWWTRFVPPSIERSTYVWLASAVLLLLYWQWRTMTAIIWDVHQPVARFVMWAMFWLGWAMVFSATFMINHFELFGLQQVYRAWRGKPNPDQGFRTVLLYRLVRHPLMLGFIIAFWATPTMTAGHLLFAVATTGYILIALQLEEHDLEEALGDTYRDYRRNVPKLVPVPHRRHHAKLT</sequence>
<dbReference type="GO" id="GO:0016020">
    <property type="term" value="C:membrane"/>
    <property type="evidence" value="ECO:0007669"/>
    <property type="project" value="UniProtKB-SubCell"/>
</dbReference>
<reference evidence="14 15" key="1">
    <citation type="submission" date="2017-02" db="EMBL/GenBank/DDBJ databases">
        <title>The new phylogeny of genus Mycobacterium.</title>
        <authorList>
            <person name="Tortoli E."/>
            <person name="Trovato A."/>
            <person name="Cirillo D.M."/>
        </authorList>
    </citation>
    <scope>NUCLEOTIDE SEQUENCE [LARGE SCALE GENOMIC DNA]</scope>
    <source>
        <strain evidence="14 15">DSM 44049</strain>
    </source>
</reference>
<evidence type="ECO:0000256" key="11">
    <source>
        <dbReference type="ARBA" id="ARBA00048134"/>
    </source>
</evidence>
<name>A0A1E3SFV7_MYCIE</name>
<evidence type="ECO:0000313" key="15">
    <source>
        <dbReference type="Proteomes" id="UP000192739"/>
    </source>
</evidence>
<feature type="domain" description="NnrU" evidence="13">
    <location>
        <begin position="53"/>
        <end position="189"/>
    </location>
</feature>
<evidence type="ECO:0000256" key="7">
    <source>
        <dbReference type="ARBA" id="ARBA00022691"/>
    </source>
</evidence>
<proteinExistence type="inferred from homology"/>
<feature type="transmembrane region" description="Helical" evidence="12">
    <location>
        <begin position="123"/>
        <end position="148"/>
    </location>
</feature>
<evidence type="ECO:0000256" key="6">
    <source>
        <dbReference type="ARBA" id="ARBA00022679"/>
    </source>
</evidence>
<evidence type="ECO:0000259" key="13">
    <source>
        <dbReference type="Pfam" id="PF07298"/>
    </source>
</evidence>
<dbReference type="Pfam" id="PF07298">
    <property type="entry name" value="NnrU"/>
    <property type="match status" value="1"/>
</dbReference>
<dbReference type="Gene3D" id="1.20.120.1630">
    <property type="match status" value="1"/>
</dbReference>
<comment type="similarity">
    <text evidence="3">Belongs to the nurim family.</text>
</comment>
<evidence type="ECO:0000256" key="1">
    <source>
        <dbReference type="ARBA" id="ARBA00002096"/>
    </source>
</evidence>
<dbReference type="Proteomes" id="UP000192739">
    <property type="component" value="Unassembled WGS sequence"/>
</dbReference>
<dbReference type="GO" id="GO:0032259">
    <property type="term" value="P:methylation"/>
    <property type="evidence" value="ECO:0007669"/>
    <property type="project" value="UniProtKB-KW"/>
</dbReference>
<keyword evidence="15" id="KW-1185">Reference proteome</keyword>
<evidence type="ECO:0000256" key="4">
    <source>
        <dbReference type="ARBA" id="ARBA00012149"/>
    </source>
</evidence>
<comment type="catalytic activity">
    <reaction evidence="11">
        <text>methanethiol + S-adenosyl-L-methionine = dimethyl sulfide + S-adenosyl-L-homocysteine + H(+)</text>
        <dbReference type="Rhea" id="RHEA:50428"/>
        <dbReference type="ChEBI" id="CHEBI:15378"/>
        <dbReference type="ChEBI" id="CHEBI:16007"/>
        <dbReference type="ChEBI" id="CHEBI:17437"/>
        <dbReference type="ChEBI" id="CHEBI:57856"/>
        <dbReference type="ChEBI" id="CHEBI:59789"/>
        <dbReference type="EC" id="2.1.1.334"/>
    </reaction>
</comment>
<protein>
    <recommendedName>
        <fullName evidence="4">methanethiol S-methyltransferase</fullName>
        <ecNumber evidence="4">2.1.1.334</ecNumber>
    </recommendedName>
</protein>
<feature type="transmembrane region" description="Helical" evidence="12">
    <location>
        <begin position="45"/>
        <end position="66"/>
    </location>
</feature>
<gene>
    <name evidence="14" type="ORF">BST27_00935</name>
</gene>
<dbReference type="EMBL" id="MVHT01000002">
    <property type="protein sequence ID" value="ORB10454.1"/>
    <property type="molecule type" value="Genomic_DNA"/>
</dbReference>
<comment type="caution">
    <text evidence="14">The sequence shown here is derived from an EMBL/GenBank/DDBJ whole genome shotgun (WGS) entry which is preliminary data.</text>
</comment>
<evidence type="ECO:0000256" key="10">
    <source>
        <dbReference type="ARBA" id="ARBA00023136"/>
    </source>
</evidence>
<keyword evidence="10 12" id="KW-0472">Membrane</keyword>
<evidence type="ECO:0000256" key="8">
    <source>
        <dbReference type="ARBA" id="ARBA00022692"/>
    </source>
</evidence>
<dbReference type="PANTHER" id="PTHR31040:SF1">
    <property type="entry name" value="NURIM"/>
    <property type="match status" value="1"/>
</dbReference>
<evidence type="ECO:0000256" key="12">
    <source>
        <dbReference type="SAM" id="Phobius"/>
    </source>
</evidence>
<dbReference type="OrthoDB" id="9789029at2"/>